<organism evidence="2 3">
    <name type="scientific">Ramlibacter cellulosilyticus</name>
    <dbReference type="NCBI Taxonomy" id="2764187"/>
    <lineage>
        <taxon>Bacteria</taxon>
        <taxon>Pseudomonadati</taxon>
        <taxon>Pseudomonadota</taxon>
        <taxon>Betaproteobacteria</taxon>
        <taxon>Burkholderiales</taxon>
        <taxon>Comamonadaceae</taxon>
        <taxon>Ramlibacter</taxon>
    </lineage>
</organism>
<keyword evidence="3" id="KW-1185">Reference proteome</keyword>
<evidence type="ECO:0000313" key="2">
    <source>
        <dbReference type="EMBL" id="MBC5781753.1"/>
    </source>
</evidence>
<reference evidence="2" key="1">
    <citation type="submission" date="2020-08" db="EMBL/GenBank/DDBJ databases">
        <title>Ramlibacter sp. USB13 16S ribosomal RNA gene genome sequencing and assembly.</title>
        <authorList>
            <person name="Kang M."/>
        </authorList>
    </citation>
    <scope>NUCLEOTIDE SEQUENCE</scope>
    <source>
        <strain evidence="2">USB13</strain>
    </source>
</reference>
<feature type="transmembrane region" description="Helical" evidence="1">
    <location>
        <begin position="52"/>
        <end position="73"/>
    </location>
</feature>
<protein>
    <submittedName>
        <fullName evidence="2">DUF2269 domain-containing protein</fullName>
    </submittedName>
</protein>
<dbReference type="Proteomes" id="UP000608513">
    <property type="component" value="Unassembled WGS sequence"/>
</dbReference>
<feature type="transmembrane region" description="Helical" evidence="1">
    <location>
        <begin position="85"/>
        <end position="106"/>
    </location>
</feature>
<dbReference type="EMBL" id="JACORT010000001">
    <property type="protein sequence ID" value="MBC5781753.1"/>
    <property type="molecule type" value="Genomic_DNA"/>
</dbReference>
<evidence type="ECO:0000313" key="3">
    <source>
        <dbReference type="Proteomes" id="UP000608513"/>
    </source>
</evidence>
<dbReference type="Pfam" id="PF10027">
    <property type="entry name" value="DUF2269"/>
    <property type="match status" value="1"/>
</dbReference>
<comment type="caution">
    <text evidence="2">The sequence shown here is derived from an EMBL/GenBank/DDBJ whole genome shotgun (WGS) entry which is preliminary data.</text>
</comment>
<dbReference type="InterPro" id="IPR018729">
    <property type="entry name" value="DUF2269_transmembrane"/>
</dbReference>
<keyword evidence="1" id="KW-1133">Transmembrane helix</keyword>
<name>A0A923SA10_9BURK</name>
<proteinExistence type="predicted"/>
<keyword evidence="1" id="KW-0812">Transmembrane</keyword>
<gene>
    <name evidence="2" type="ORF">H8N03_02280</name>
</gene>
<feature type="transmembrane region" description="Helical" evidence="1">
    <location>
        <begin position="131"/>
        <end position="153"/>
    </location>
</feature>
<evidence type="ECO:0000256" key="1">
    <source>
        <dbReference type="SAM" id="Phobius"/>
    </source>
</evidence>
<keyword evidence="1" id="KW-0472">Membrane</keyword>
<feature type="transmembrane region" description="Helical" evidence="1">
    <location>
        <begin position="12"/>
        <end position="32"/>
    </location>
</feature>
<sequence length="159" mass="18148">MTYLWIKWLHVLGSAILFGTGLGIAFFAWFGYRRGMQEGDIGLIRGVLRLTVTADTLFTATAAVLQPVTGWFLWRMTGGQWPDPWLAWVLGLYVFVGACWLPVVWLQVRLRDAAVQAETVGRLDARFHRTFQLWFVLGWPAFLGVMGLFGLMLTRGYFR</sequence>
<dbReference type="RefSeq" id="WP_187074499.1">
    <property type="nucleotide sequence ID" value="NZ_JACORT010000001.1"/>
</dbReference>
<dbReference type="AlphaFoldDB" id="A0A923SA10"/>
<accession>A0A923SA10</accession>